<dbReference type="Gene3D" id="1.20.1740.10">
    <property type="entry name" value="Amino acid/polyamine transporter I"/>
    <property type="match status" value="2"/>
</dbReference>
<gene>
    <name evidence="9" type="ORF">GOBAR_AA23600</name>
</gene>
<feature type="region of interest" description="Disordered" evidence="5">
    <location>
        <begin position="1"/>
        <end position="79"/>
    </location>
</feature>
<feature type="compositionally biased region" description="Low complexity" evidence="5">
    <location>
        <begin position="36"/>
        <end position="48"/>
    </location>
</feature>
<feature type="domain" description="Amino acid permease/ SLC12A" evidence="7">
    <location>
        <begin position="262"/>
        <end position="350"/>
    </location>
</feature>
<feature type="transmembrane region" description="Helical" evidence="6">
    <location>
        <begin position="471"/>
        <end position="490"/>
    </location>
</feature>
<dbReference type="EMBL" id="KZ665933">
    <property type="protein sequence ID" value="PPR97071.1"/>
    <property type="molecule type" value="Genomic_DNA"/>
</dbReference>
<feature type="domain" description="Amino acid permease/ SLC12A" evidence="7">
    <location>
        <begin position="139"/>
        <end position="253"/>
    </location>
</feature>
<dbReference type="InterPro" id="IPR018491">
    <property type="entry name" value="SLC12_C"/>
</dbReference>
<proteinExistence type="predicted"/>
<evidence type="ECO:0000256" key="4">
    <source>
        <dbReference type="ARBA" id="ARBA00023136"/>
    </source>
</evidence>
<feature type="transmembrane region" description="Helical" evidence="6">
    <location>
        <begin position="538"/>
        <end position="568"/>
    </location>
</feature>
<keyword evidence="4 6" id="KW-0472">Membrane</keyword>
<feature type="domain" description="SLC12A transporter C-terminal" evidence="8">
    <location>
        <begin position="628"/>
        <end position="749"/>
    </location>
</feature>
<dbReference type="Proteomes" id="UP000239757">
    <property type="component" value="Unassembled WGS sequence"/>
</dbReference>
<feature type="compositionally biased region" description="Gly residues" evidence="5">
    <location>
        <begin position="1"/>
        <end position="12"/>
    </location>
</feature>
<dbReference type="InterPro" id="IPR004842">
    <property type="entry name" value="SLC12A_fam"/>
</dbReference>
<dbReference type="Pfam" id="PF03522">
    <property type="entry name" value="SLC12"/>
    <property type="match status" value="2"/>
</dbReference>
<feature type="transmembrane region" description="Helical" evidence="6">
    <location>
        <begin position="169"/>
        <end position="192"/>
    </location>
</feature>
<feature type="transmembrane region" description="Helical" evidence="6">
    <location>
        <begin position="320"/>
        <end position="345"/>
    </location>
</feature>
<name>A0A2P5X181_GOSBA</name>
<accession>A0A2P5X181</accession>
<feature type="transmembrane region" description="Helical" evidence="6">
    <location>
        <begin position="213"/>
        <end position="234"/>
    </location>
</feature>
<evidence type="ECO:0000313" key="9">
    <source>
        <dbReference type="EMBL" id="PPR97071.1"/>
    </source>
</evidence>
<dbReference type="Pfam" id="PF00324">
    <property type="entry name" value="AA_permease"/>
    <property type="match status" value="3"/>
</dbReference>
<feature type="domain" description="Amino acid permease/ SLC12A" evidence="7">
    <location>
        <begin position="353"/>
        <end position="586"/>
    </location>
</feature>
<evidence type="ECO:0000256" key="6">
    <source>
        <dbReference type="SAM" id="Phobius"/>
    </source>
</evidence>
<evidence type="ECO:0000259" key="8">
    <source>
        <dbReference type="Pfam" id="PF03522"/>
    </source>
</evidence>
<sequence length="960" mass="104095">MDNGDLEGGGGDLAFHGKGGRKYSPVGAHDRAVLEMSSMDPGSSSDSKSCVRKNNAGTVGNLDSDGREGSNPENGGANGPYQEHKLELFGFDSLVSILGLKSMTGEQAPALSSPRDGEDVSITSGQPKPSAVKMGTMMGVFVPCLQSILGIIYYIRFSWIVGMGGIGDALLLVSLCGLCTFLTGISLSAIATNGAMKGGGPYYLIGRALGPEVGVSIGLCFFLGNAVAGALYVLGAVETFLKALPSAGIFTAGVTGLSLESFKDNWSSDYKNTNSAGIPDAEGNVHWNFHALVGLFFPAVTGIMAGSNRSASLEDTQRSIPIGTLAATLTTTGLYLVSVLLFGAVATRDKLLTDVTGIMAGSNRSASLKDTQRSIPIGTLAATLTTTGLYLVSVLLFGAVATRDKLLTDRLLTATIAWPFPAIIHIGIILSTLGAALQSLTGAPRLLAAISNDDILPVLNYFKVAEGSEPYMATLFTAFICMGCVIIGNLDLITPTVTMFFLLCYSGVNLSCFLLDLLDAPSWRPRWKFHHWSFSLLGASLCIVIMFLISWSFTVVSLALASLIYYYVSIKGKAGDWGDGFKSAYFQLALRSLRSLGANQVHPKNWYPIPLIFCRPWGKLPENVPCHPKLADFANCMKKKGRGMSIFINILDGDYHERAEDAKAACKQLDTYINYKNCEGVAEIVVAPNMSEGFRGVVQTMGLGNLKPNIVVMRYPEIWRRENLKEIPGRFVGIINDCIVANKAVVIVKGLDEWPNEYQRQYGTIDLYWIVRDGGLMLLLSQLLLTKESFESCKIQVFCIAEEDTDAEGLKADVKKFLYDLRMQAEVFVIAIKSWDVQPENGSQPDESKEAFTAAQQRVADYLAEIKETAKKEGTPLMADGKPVIVNEQQVEKFLYTTLKLNSTILRYSRMAAVVLVSLPPPPVSHPAYCYMECMDLLVDNLPRLLMVRGYRRDVVTLFT</sequence>
<keyword evidence="3 6" id="KW-1133">Transmembrane helix</keyword>
<dbReference type="GO" id="GO:0015377">
    <property type="term" value="F:chloride:monoatomic cation symporter activity"/>
    <property type="evidence" value="ECO:0007669"/>
    <property type="project" value="InterPro"/>
</dbReference>
<evidence type="ECO:0000313" key="10">
    <source>
        <dbReference type="Proteomes" id="UP000239757"/>
    </source>
</evidence>
<reference evidence="9 10" key="1">
    <citation type="submission" date="2015-01" db="EMBL/GenBank/DDBJ databases">
        <title>Genome of allotetraploid Gossypium barbadense reveals genomic plasticity and fiber elongation in cotton evolution.</title>
        <authorList>
            <person name="Chen X."/>
            <person name="Liu X."/>
            <person name="Zhao B."/>
            <person name="Zheng H."/>
            <person name="Hu Y."/>
            <person name="Lu G."/>
            <person name="Yang C."/>
            <person name="Chen J."/>
            <person name="Shan C."/>
            <person name="Zhang L."/>
            <person name="Zhou Y."/>
            <person name="Wang L."/>
            <person name="Guo W."/>
            <person name="Bai Y."/>
            <person name="Ruan J."/>
            <person name="Shangguan X."/>
            <person name="Mao Y."/>
            <person name="Jiang J."/>
            <person name="Zhu Y."/>
            <person name="Lei J."/>
            <person name="Kang H."/>
            <person name="Chen S."/>
            <person name="He X."/>
            <person name="Wang R."/>
            <person name="Wang Y."/>
            <person name="Chen J."/>
            <person name="Wang L."/>
            <person name="Yu S."/>
            <person name="Wang B."/>
            <person name="Wei J."/>
            <person name="Song S."/>
            <person name="Lu X."/>
            <person name="Gao Z."/>
            <person name="Gu W."/>
            <person name="Deng X."/>
            <person name="Ma D."/>
            <person name="Wang S."/>
            <person name="Liang W."/>
            <person name="Fang L."/>
            <person name="Cai C."/>
            <person name="Zhu X."/>
            <person name="Zhou B."/>
            <person name="Zhang Y."/>
            <person name="Chen Z."/>
            <person name="Xu S."/>
            <person name="Zhu R."/>
            <person name="Wang S."/>
            <person name="Zhang T."/>
            <person name="Zhao G."/>
        </authorList>
    </citation>
    <scope>NUCLEOTIDE SEQUENCE [LARGE SCALE GENOMIC DNA]</scope>
    <source>
        <strain evidence="10">cv. Xinhai21</strain>
        <tissue evidence="9">Leaf</tissue>
    </source>
</reference>
<protein>
    <recommendedName>
        <fullName evidence="11">Cation chloride cotransporter</fullName>
    </recommendedName>
</protein>
<evidence type="ECO:0008006" key="11">
    <source>
        <dbReference type="Google" id="ProtNLM"/>
    </source>
</evidence>
<evidence type="ECO:0000256" key="3">
    <source>
        <dbReference type="ARBA" id="ARBA00022989"/>
    </source>
</evidence>
<evidence type="ECO:0000256" key="1">
    <source>
        <dbReference type="ARBA" id="ARBA00004141"/>
    </source>
</evidence>
<dbReference type="PANTHER" id="PTHR11827:SF100">
    <property type="entry name" value="CATION-CHLORIDE COTRANSPORTER 1"/>
    <property type="match status" value="1"/>
</dbReference>
<evidence type="ECO:0000259" key="7">
    <source>
        <dbReference type="Pfam" id="PF00324"/>
    </source>
</evidence>
<feature type="transmembrane region" description="Helical" evidence="6">
    <location>
        <begin position="138"/>
        <end position="157"/>
    </location>
</feature>
<evidence type="ECO:0000256" key="5">
    <source>
        <dbReference type="SAM" id="MobiDB-lite"/>
    </source>
</evidence>
<feature type="domain" description="SLC12A transporter C-terminal" evidence="8">
    <location>
        <begin position="760"/>
        <end position="959"/>
    </location>
</feature>
<feature type="transmembrane region" description="Helical" evidence="6">
    <location>
        <begin position="375"/>
        <end position="399"/>
    </location>
</feature>
<comment type="subcellular location">
    <subcellularLocation>
        <location evidence="1">Membrane</location>
        <topology evidence="1">Multi-pass membrane protein</topology>
    </subcellularLocation>
</comment>
<keyword evidence="2 6" id="KW-0812">Transmembrane</keyword>
<dbReference type="GO" id="GO:0016020">
    <property type="term" value="C:membrane"/>
    <property type="evidence" value="ECO:0007669"/>
    <property type="project" value="UniProtKB-SubCell"/>
</dbReference>
<feature type="transmembrane region" description="Helical" evidence="6">
    <location>
        <begin position="497"/>
        <end position="518"/>
    </location>
</feature>
<dbReference type="OrthoDB" id="2020542at2759"/>
<organism evidence="9 10">
    <name type="scientific">Gossypium barbadense</name>
    <name type="common">Sea Island cotton</name>
    <name type="synonym">Hibiscus barbadensis</name>
    <dbReference type="NCBI Taxonomy" id="3634"/>
    <lineage>
        <taxon>Eukaryota</taxon>
        <taxon>Viridiplantae</taxon>
        <taxon>Streptophyta</taxon>
        <taxon>Embryophyta</taxon>
        <taxon>Tracheophyta</taxon>
        <taxon>Spermatophyta</taxon>
        <taxon>Magnoliopsida</taxon>
        <taxon>eudicotyledons</taxon>
        <taxon>Gunneridae</taxon>
        <taxon>Pentapetalae</taxon>
        <taxon>rosids</taxon>
        <taxon>malvids</taxon>
        <taxon>Malvales</taxon>
        <taxon>Malvaceae</taxon>
        <taxon>Malvoideae</taxon>
        <taxon>Gossypium</taxon>
    </lineage>
</organism>
<evidence type="ECO:0000256" key="2">
    <source>
        <dbReference type="ARBA" id="ARBA00022692"/>
    </source>
</evidence>
<feature type="transmembrane region" description="Helical" evidence="6">
    <location>
        <begin position="411"/>
        <end position="437"/>
    </location>
</feature>
<dbReference type="AlphaFoldDB" id="A0A2P5X181"/>
<dbReference type="PANTHER" id="PTHR11827">
    <property type="entry name" value="SOLUTE CARRIER FAMILY 12, CATION COTRANSPORTERS"/>
    <property type="match status" value="1"/>
</dbReference>
<feature type="transmembrane region" description="Helical" evidence="6">
    <location>
        <begin position="289"/>
        <end position="308"/>
    </location>
</feature>
<dbReference type="InterPro" id="IPR004841">
    <property type="entry name" value="AA-permease/SLC12A_dom"/>
</dbReference>